<sequence length="44" mass="4710">MPELPGSPLAASLFHKAPDMQVQSQVLPQHVASLAVLPEIYADI</sequence>
<dbReference type="Proteomes" id="UP000215914">
    <property type="component" value="Unassembled WGS sequence"/>
</dbReference>
<evidence type="ECO:0000313" key="2">
    <source>
        <dbReference type="Proteomes" id="UP000215914"/>
    </source>
</evidence>
<comment type="caution">
    <text evidence="1">The sequence shown here is derived from an EMBL/GenBank/DDBJ whole genome shotgun (WGS) entry which is preliminary data.</text>
</comment>
<evidence type="ECO:0000313" key="1">
    <source>
        <dbReference type="EMBL" id="KAF5815586.1"/>
    </source>
</evidence>
<organism evidence="1 2">
    <name type="scientific">Helianthus annuus</name>
    <name type="common">Common sunflower</name>
    <dbReference type="NCBI Taxonomy" id="4232"/>
    <lineage>
        <taxon>Eukaryota</taxon>
        <taxon>Viridiplantae</taxon>
        <taxon>Streptophyta</taxon>
        <taxon>Embryophyta</taxon>
        <taxon>Tracheophyta</taxon>
        <taxon>Spermatophyta</taxon>
        <taxon>Magnoliopsida</taxon>
        <taxon>eudicotyledons</taxon>
        <taxon>Gunneridae</taxon>
        <taxon>Pentapetalae</taxon>
        <taxon>asterids</taxon>
        <taxon>campanulids</taxon>
        <taxon>Asterales</taxon>
        <taxon>Asteraceae</taxon>
        <taxon>Asteroideae</taxon>
        <taxon>Heliantheae alliance</taxon>
        <taxon>Heliantheae</taxon>
        <taxon>Helianthus</taxon>
    </lineage>
</organism>
<dbReference type="AlphaFoldDB" id="A0A9K3NWY0"/>
<proteinExistence type="predicted"/>
<reference evidence="1" key="2">
    <citation type="submission" date="2020-06" db="EMBL/GenBank/DDBJ databases">
        <title>Helianthus annuus Genome sequencing and assembly Release 2.</title>
        <authorList>
            <person name="Gouzy J."/>
            <person name="Langlade N."/>
            <person name="Munos S."/>
        </authorList>
    </citation>
    <scope>NUCLEOTIDE SEQUENCE</scope>
    <source>
        <tissue evidence="1">Leaves</tissue>
    </source>
</reference>
<gene>
    <name evidence="1" type="ORF">HanXRQr2_Chr03g0124701</name>
</gene>
<keyword evidence="2" id="KW-1185">Reference proteome</keyword>
<reference evidence="1" key="1">
    <citation type="journal article" date="2017" name="Nature">
        <title>The sunflower genome provides insights into oil metabolism, flowering and Asterid evolution.</title>
        <authorList>
            <person name="Badouin H."/>
            <person name="Gouzy J."/>
            <person name="Grassa C.J."/>
            <person name="Murat F."/>
            <person name="Staton S.E."/>
            <person name="Cottret L."/>
            <person name="Lelandais-Briere C."/>
            <person name="Owens G.L."/>
            <person name="Carrere S."/>
            <person name="Mayjonade B."/>
            <person name="Legrand L."/>
            <person name="Gill N."/>
            <person name="Kane N.C."/>
            <person name="Bowers J.E."/>
            <person name="Hubner S."/>
            <person name="Bellec A."/>
            <person name="Berard A."/>
            <person name="Berges H."/>
            <person name="Blanchet N."/>
            <person name="Boniface M.C."/>
            <person name="Brunel D."/>
            <person name="Catrice O."/>
            <person name="Chaidir N."/>
            <person name="Claudel C."/>
            <person name="Donnadieu C."/>
            <person name="Faraut T."/>
            <person name="Fievet G."/>
            <person name="Helmstetter N."/>
            <person name="King M."/>
            <person name="Knapp S.J."/>
            <person name="Lai Z."/>
            <person name="Le Paslier M.C."/>
            <person name="Lippi Y."/>
            <person name="Lorenzon L."/>
            <person name="Mandel J.R."/>
            <person name="Marage G."/>
            <person name="Marchand G."/>
            <person name="Marquand E."/>
            <person name="Bret-Mestries E."/>
            <person name="Morien E."/>
            <person name="Nambeesan S."/>
            <person name="Nguyen T."/>
            <person name="Pegot-Espagnet P."/>
            <person name="Pouilly N."/>
            <person name="Raftis F."/>
            <person name="Sallet E."/>
            <person name="Schiex T."/>
            <person name="Thomas J."/>
            <person name="Vandecasteele C."/>
            <person name="Vares D."/>
            <person name="Vear F."/>
            <person name="Vautrin S."/>
            <person name="Crespi M."/>
            <person name="Mangin B."/>
            <person name="Burke J.M."/>
            <person name="Salse J."/>
            <person name="Munos S."/>
            <person name="Vincourt P."/>
            <person name="Rieseberg L.H."/>
            <person name="Langlade N.B."/>
        </authorList>
    </citation>
    <scope>NUCLEOTIDE SEQUENCE</scope>
    <source>
        <tissue evidence="1">Leaves</tissue>
    </source>
</reference>
<name>A0A9K3NWY0_HELAN</name>
<protein>
    <submittedName>
        <fullName evidence="1">Uncharacterized protein</fullName>
    </submittedName>
</protein>
<dbReference type="Gramene" id="mRNA:HanXRQr2_Chr03g0124701">
    <property type="protein sequence ID" value="mRNA:HanXRQr2_Chr03g0124701"/>
    <property type="gene ID" value="HanXRQr2_Chr03g0124701"/>
</dbReference>
<accession>A0A9K3NWY0</accession>
<dbReference type="EMBL" id="MNCJ02000318">
    <property type="protein sequence ID" value="KAF5815586.1"/>
    <property type="molecule type" value="Genomic_DNA"/>
</dbReference>